<sequence>MSKPLNEVLLSEVFNEKCLARESETLLQVLNLLEILKSKENDKMARISGELSELLENEKNFKKISKAKDLNELLDILVSLQKDKMIKVYENSYLEEKFPTLTKDNFLKIN</sequence>
<dbReference type="Proteomes" id="UP000306813">
    <property type="component" value="Unassembled WGS sequence"/>
</dbReference>
<evidence type="ECO:0000313" key="2">
    <source>
        <dbReference type="EMBL" id="TXK57187.1"/>
    </source>
</evidence>
<gene>
    <name evidence="1" type="ORF">FDW42_00065</name>
    <name evidence="2" type="ORF">FVD16_05325</name>
</gene>
<evidence type="ECO:0000313" key="3">
    <source>
        <dbReference type="Proteomes" id="UP000306813"/>
    </source>
</evidence>
<dbReference type="KEGG" id="chv:CHELV3228_1722"/>
<reference evidence="1 3" key="1">
    <citation type="submission" date="2019-05" db="EMBL/GenBank/DDBJ databases">
        <title>Draft genomes of eight strains of Campylobacter helveticus isolated from cats and a dog in New Zealand.</title>
        <authorList>
            <person name="Bojanic K."/>
            <person name="Midwinter A.C."/>
            <person name="Biggs P.J."/>
            <person name="Acke E."/>
            <person name="Cornelius A.J."/>
            <person name="Marshall J.C."/>
        </authorList>
    </citation>
    <scope>NUCLEOTIDE SEQUENCE [LARGE SCALE GENOMIC DNA]</scope>
    <source>
        <strain evidence="1 3">ACP123b</strain>
    </source>
</reference>
<proteinExistence type="predicted"/>
<reference evidence="2 4" key="2">
    <citation type="submission" date="2019-08" db="EMBL/GenBank/DDBJ databases">
        <title>Rapid identification of Enteric Bacteria from Whole Genome Sequences (WGS) using Average Nucleotide Identity (ANI).</title>
        <authorList>
            <person name="Lane C."/>
        </authorList>
    </citation>
    <scope>NUCLEOTIDE SEQUENCE [LARGE SCALE GENOMIC DNA]</scope>
    <source>
        <strain evidence="2 4">D4984</strain>
    </source>
</reference>
<name>A0AAX2ULB2_9BACT</name>
<dbReference type="EMBL" id="VDBS01000001">
    <property type="protein sequence ID" value="TNB59270.1"/>
    <property type="molecule type" value="Genomic_DNA"/>
</dbReference>
<accession>A0AAX2ULB2</accession>
<organism evidence="1 3">
    <name type="scientific">Campylobacter helveticus</name>
    <dbReference type="NCBI Taxonomy" id="28898"/>
    <lineage>
        <taxon>Bacteria</taxon>
        <taxon>Pseudomonadati</taxon>
        <taxon>Campylobacterota</taxon>
        <taxon>Epsilonproteobacteria</taxon>
        <taxon>Campylobacterales</taxon>
        <taxon>Campylobacteraceae</taxon>
        <taxon>Campylobacter</taxon>
    </lineage>
</organism>
<dbReference type="AlphaFoldDB" id="A0AAX2ULB2"/>
<protein>
    <submittedName>
        <fullName evidence="1">Uncharacterized protein</fullName>
    </submittedName>
</protein>
<evidence type="ECO:0000313" key="1">
    <source>
        <dbReference type="EMBL" id="TNB59270.1"/>
    </source>
</evidence>
<dbReference type="Proteomes" id="UP000321317">
    <property type="component" value="Unassembled WGS sequence"/>
</dbReference>
<dbReference type="RefSeq" id="WP_082200621.1">
    <property type="nucleotide sequence ID" value="NZ_CAUWMG010000013.1"/>
</dbReference>
<dbReference type="EMBL" id="VRMA01000043">
    <property type="protein sequence ID" value="TXK57187.1"/>
    <property type="molecule type" value="Genomic_DNA"/>
</dbReference>
<dbReference type="GeneID" id="52037632"/>
<evidence type="ECO:0000313" key="4">
    <source>
        <dbReference type="Proteomes" id="UP000321317"/>
    </source>
</evidence>
<keyword evidence="4" id="KW-1185">Reference proteome</keyword>
<comment type="caution">
    <text evidence="1">The sequence shown here is derived from an EMBL/GenBank/DDBJ whole genome shotgun (WGS) entry which is preliminary data.</text>
</comment>